<reference evidence="2" key="1">
    <citation type="submission" date="2019-09" db="EMBL/GenBank/DDBJ databases">
        <authorList>
            <person name="Teo W.F.A."/>
            <person name="Duangmal K."/>
        </authorList>
    </citation>
    <scope>NUCLEOTIDE SEQUENCE [LARGE SCALE GENOMIC DNA]</scope>
    <source>
        <strain evidence="2">K81G1</strain>
    </source>
</reference>
<comment type="caution">
    <text evidence="2">The sequence shown here is derived from an EMBL/GenBank/DDBJ whole genome shotgun (WGS) entry which is preliminary data.</text>
</comment>
<feature type="domain" description="SnoaL-like" evidence="1">
    <location>
        <begin position="7"/>
        <end position="111"/>
    </location>
</feature>
<evidence type="ECO:0000259" key="1">
    <source>
        <dbReference type="Pfam" id="PF12680"/>
    </source>
</evidence>
<sequence length="134" mass="15172">MYEEIADRFLASIVAGDTGALREIYAPGALIWHNENAPGGGTEEGVDDNLRTLRWLSRTVRDFRYEEIRRDWLPDGYVQRHVLRGALPDGQRIEVAACLFATVHDGRITRIEEYADTRGSDPLREFAAAQRAAR</sequence>
<name>A0A5N0UP74_9PSEU</name>
<evidence type="ECO:0000313" key="2">
    <source>
        <dbReference type="EMBL" id="KAA9152670.1"/>
    </source>
</evidence>
<dbReference type="Proteomes" id="UP000319769">
    <property type="component" value="Unassembled WGS sequence"/>
</dbReference>
<dbReference type="AlphaFoldDB" id="A0A5N0UP74"/>
<dbReference type="InterPro" id="IPR032710">
    <property type="entry name" value="NTF2-like_dom_sf"/>
</dbReference>
<evidence type="ECO:0000313" key="3">
    <source>
        <dbReference type="Proteomes" id="UP000319769"/>
    </source>
</evidence>
<keyword evidence="3" id="KW-1185">Reference proteome</keyword>
<gene>
    <name evidence="2" type="ORF">FPZ12_036535</name>
</gene>
<dbReference type="InterPro" id="IPR037401">
    <property type="entry name" value="SnoaL-like"/>
</dbReference>
<dbReference type="SUPFAM" id="SSF54427">
    <property type="entry name" value="NTF2-like"/>
    <property type="match status" value="1"/>
</dbReference>
<proteinExistence type="predicted"/>
<dbReference type="OrthoDB" id="5493262at2"/>
<dbReference type="EMBL" id="VMNW02000085">
    <property type="protein sequence ID" value="KAA9152670.1"/>
    <property type="molecule type" value="Genomic_DNA"/>
</dbReference>
<accession>A0A5N0UP74</accession>
<dbReference type="RefSeq" id="WP_144751984.1">
    <property type="nucleotide sequence ID" value="NZ_VMNW02000085.1"/>
</dbReference>
<protein>
    <submittedName>
        <fullName evidence="2">Nuclear transport factor 2 family protein</fullName>
    </submittedName>
</protein>
<dbReference type="Gene3D" id="3.10.450.50">
    <property type="match status" value="1"/>
</dbReference>
<dbReference type="Pfam" id="PF12680">
    <property type="entry name" value="SnoaL_2"/>
    <property type="match status" value="1"/>
</dbReference>
<organism evidence="2 3">
    <name type="scientific">Amycolatopsis acidicola</name>
    <dbReference type="NCBI Taxonomy" id="2596893"/>
    <lineage>
        <taxon>Bacteria</taxon>
        <taxon>Bacillati</taxon>
        <taxon>Actinomycetota</taxon>
        <taxon>Actinomycetes</taxon>
        <taxon>Pseudonocardiales</taxon>
        <taxon>Pseudonocardiaceae</taxon>
        <taxon>Amycolatopsis</taxon>
    </lineage>
</organism>